<dbReference type="InterPro" id="IPR013750">
    <property type="entry name" value="GHMP_kinase_C_dom"/>
</dbReference>
<comment type="function">
    <text evidence="10">Catalyzes the phosphorylation of the position 2 hydroxy group of 4-diphosphocytidyl-2C-methyl-D-erythritol.</text>
</comment>
<dbReference type="SUPFAM" id="SSF54211">
    <property type="entry name" value="Ribosomal protein S5 domain 2-like"/>
    <property type="match status" value="1"/>
</dbReference>
<keyword evidence="14" id="KW-1185">Reference proteome</keyword>
<protein>
    <recommendedName>
        <fullName evidence="3 10">4-diphosphocytidyl-2-C-methyl-D-erythritol kinase</fullName>
        <shortName evidence="10">CMK</shortName>
        <ecNumber evidence="2 10">2.7.1.148</ecNumber>
    </recommendedName>
    <alternativeName>
        <fullName evidence="9 10">4-(cytidine-5'-diphospho)-2-C-methyl-D-erythritol kinase</fullName>
    </alternativeName>
</protein>
<evidence type="ECO:0000256" key="6">
    <source>
        <dbReference type="ARBA" id="ARBA00022777"/>
    </source>
</evidence>
<dbReference type="Gene3D" id="3.30.230.10">
    <property type="match status" value="1"/>
</dbReference>
<dbReference type="SUPFAM" id="SSF55060">
    <property type="entry name" value="GHMP Kinase, C-terminal domain"/>
    <property type="match status" value="1"/>
</dbReference>
<dbReference type="GO" id="GO:0016301">
    <property type="term" value="F:kinase activity"/>
    <property type="evidence" value="ECO:0007669"/>
    <property type="project" value="UniProtKB-KW"/>
</dbReference>
<dbReference type="RefSeq" id="WP_344702892.1">
    <property type="nucleotide sequence ID" value="NZ_BAAAZT010000030.1"/>
</dbReference>
<dbReference type="PANTHER" id="PTHR43527:SF2">
    <property type="entry name" value="4-DIPHOSPHOCYTIDYL-2-C-METHYL-D-ERYTHRITOL KINASE, CHLOROPLASTIC"/>
    <property type="match status" value="1"/>
</dbReference>
<evidence type="ECO:0000259" key="11">
    <source>
        <dbReference type="Pfam" id="PF00288"/>
    </source>
</evidence>
<comment type="pathway">
    <text evidence="10">Isoprenoid biosynthesis; isopentenyl diphosphate biosynthesis via DXP pathway; isopentenyl diphosphate from 1-deoxy-D-xylulose 5-phosphate: step 3/6.</text>
</comment>
<dbReference type="PANTHER" id="PTHR43527">
    <property type="entry name" value="4-DIPHOSPHOCYTIDYL-2-C-METHYL-D-ERYTHRITOL KINASE, CHLOROPLASTIC"/>
    <property type="match status" value="1"/>
</dbReference>
<dbReference type="InterPro" id="IPR004424">
    <property type="entry name" value="IspE"/>
</dbReference>
<dbReference type="InterPro" id="IPR006204">
    <property type="entry name" value="GHMP_kinase_N_dom"/>
</dbReference>
<evidence type="ECO:0000313" key="13">
    <source>
        <dbReference type="EMBL" id="GAA3901159.1"/>
    </source>
</evidence>
<evidence type="ECO:0000256" key="10">
    <source>
        <dbReference type="HAMAP-Rule" id="MF_00061"/>
    </source>
</evidence>
<reference evidence="14" key="1">
    <citation type="journal article" date="2019" name="Int. J. Syst. Evol. Microbiol.">
        <title>The Global Catalogue of Microorganisms (GCM) 10K type strain sequencing project: providing services to taxonomists for standard genome sequencing and annotation.</title>
        <authorList>
            <consortium name="The Broad Institute Genomics Platform"/>
            <consortium name="The Broad Institute Genome Sequencing Center for Infectious Disease"/>
            <person name="Wu L."/>
            <person name="Ma J."/>
        </authorList>
    </citation>
    <scope>NUCLEOTIDE SEQUENCE [LARGE SCALE GENOMIC DNA]</scope>
    <source>
        <strain evidence="14">JCM 16914</strain>
    </source>
</reference>
<keyword evidence="8 10" id="KW-0414">Isoprene biosynthesis</keyword>
<proteinExistence type="inferred from homology"/>
<name>A0ABP7LG24_9GAMM</name>
<keyword evidence="4 10" id="KW-0808">Transferase</keyword>
<dbReference type="Proteomes" id="UP001500133">
    <property type="component" value="Unassembled WGS sequence"/>
</dbReference>
<feature type="domain" description="GHMP kinase C-terminal" evidence="12">
    <location>
        <begin position="202"/>
        <end position="261"/>
    </location>
</feature>
<gene>
    <name evidence="10 13" type="primary">ispE</name>
    <name evidence="13" type="ORF">GCM10022228_09820</name>
</gene>
<evidence type="ECO:0000256" key="8">
    <source>
        <dbReference type="ARBA" id="ARBA00023229"/>
    </source>
</evidence>
<dbReference type="Gene3D" id="3.30.70.890">
    <property type="entry name" value="GHMP kinase, C-terminal domain"/>
    <property type="match status" value="1"/>
</dbReference>
<dbReference type="Pfam" id="PF00288">
    <property type="entry name" value="GHMP_kinases_N"/>
    <property type="match status" value="1"/>
</dbReference>
<keyword evidence="5 10" id="KW-0547">Nucleotide-binding</keyword>
<dbReference type="InterPro" id="IPR020568">
    <property type="entry name" value="Ribosomal_Su5_D2-typ_SF"/>
</dbReference>
<dbReference type="InterPro" id="IPR036554">
    <property type="entry name" value="GHMP_kinase_C_sf"/>
</dbReference>
<dbReference type="PIRSF" id="PIRSF010376">
    <property type="entry name" value="IspE"/>
    <property type="match status" value="1"/>
</dbReference>
<dbReference type="InterPro" id="IPR014721">
    <property type="entry name" value="Ribsml_uS5_D2-typ_fold_subgr"/>
</dbReference>
<evidence type="ECO:0000259" key="12">
    <source>
        <dbReference type="Pfam" id="PF08544"/>
    </source>
</evidence>
<comment type="caution">
    <text evidence="13">The sequence shown here is derived from an EMBL/GenBank/DDBJ whole genome shotgun (WGS) entry which is preliminary data.</text>
</comment>
<feature type="active site" evidence="10">
    <location>
        <position position="12"/>
    </location>
</feature>
<evidence type="ECO:0000256" key="7">
    <source>
        <dbReference type="ARBA" id="ARBA00022840"/>
    </source>
</evidence>
<evidence type="ECO:0000256" key="1">
    <source>
        <dbReference type="ARBA" id="ARBA00009684"/>
    </source>
</evidence>
<evidence type="ECO:0000256" key="9">
    <source>
        <dbReference type="ARBA" id="ARBA00032554"/>
    </source>
</evidence>
<evidence type="ECO:0000256" key="4">
    <source>
        <dbReference type="ARBA" id="ARBA00022679"/>
    </source>
</evidence>
<accession>A0ABP7LG24</accession>
<comment type="catalytic activity">
    <reaction evidence="10">
        <text>4-CDP-2-C-methyl-D-erythritol + ATP = 4-CDP-2-C-methyl-D-erythritol 2-phosphate + ADP + H(+)</text>
        <dbReference type="Rhea" id="RHEA:18437"/>
        <dbReference type="ChEBI" id="CHEBI:15378"/>
        <dbReference type="ChEBI" id="CHEBI:30616"/>
        <dbReference type="ChEBI" id="CHEBI:57823"/>
        <dbReference type="ChEBI" id="CHEBI:57919"/>
        <dbReference type="ChEBI" id="CHEBI:456216"/>
        <dbReference type="EC" id="2.7.1.148"/>
    </reaction>
</comment>
<dbReference type="EMBL" id="BAAAZT010000030">
    <property type="protein sequence ID" value="GAA3901159.1"/>
    <property type="molecule type" value="Genomic_DNA"/>
</dbReference>
<dbReference type="EC" id="2.7.1.148" evidence="2 10"/>
<feature type="binding site" evidence="10">
    <location>
        <begin position="95"/>
        <end position="105"/>
    </location>
    <ligand>
        <name>ATP</name>
        <dbReference type="ChEBI" id="CHEBI:30616"/>
    </ligand>
</feature>
<dbReference type="NCBIfam" id="TIGR00154">
    <property type="entry name" value="ispE"/>
    <property type="match status" value="1"/>
</dbReference>
<evidence type="ECO:0000313" key="14">
    <source>
        <dbReference type="Proteomes" id="UP001500133"/>
    </source>
</evidence>
<evidence type="ECO:0000256" key="2">
    <source>
        <dbReference type="ARBA" id="ARBA00012052"/>
    </source>
</evidence>
<comment type="similarity">
    <text evidence="1 10">Belongs to the GHMP kinase family. IspE subfamily.</text>
</comment>
<dbReference type="Pfam" id="PF08544">
    <property type="entry name" value="GHMP_kinases_C"/>
    <property type="match status" value="1"/>
</dbReference>
<evidence type="ECO:0000256" key="5">
    <source>
        <dbReference type="ARBA" id="ARBA00022741"/>
    </source>
</evidence>
<organism evidence="13 14">
    <name type="scientific">Halomonas cibimaris</name>
    <dbReference type="NCBI Taxonomy" id="657012"/>
    <lineage>
        <taxon>Bacteria</taxon>
        <taxon>Pseudomonadati</taxon>
        <taxon>Pseudomonadota</taxon>
        <taxon>Gammaproteobacteria</taxon>
        <taxon>Oceanospirillales</taxon>
        <taxon>Halomonadaceae</taxon>
        <taxon>Halomonas</taxon>
    </lineage>
</organism>
<feature type="domain" description="GHMP kinase N-terminal" evidence="11">
    <location>
        <begin position="67"/>
        <end position="144"/>
    </location>
</feature>
<sequence length="283" mass="29883">MTTSLVLPAPAKLNRLLHITGRRDDGYHELQTLFQFLDLSDTITLTPRRDGRLLLESPLDGVADEDNLALRAARQLKPRAGTDAGANIRLDKRLPLGGGLGGGSSNAATVLLGLNALWRLGLSLDTLATLGLELGADVPVFVKGRSAWAEGVGEALTPASPNTPWFVVIHPGVSVSTPAVFNDPQLTRQTAPISMARALQRGALTWRNDCEAVVRARYPSVARALDYLARYAPAGLTGTGACVFAAFDDPRDARQVAKTAGSYGSAWVAKGCNVSPLHDALGG</sequence>
<keyword evidence="7 10" id="KW-0067">ATP-binding</keyword>
<evidence type="ECO:0000256" key="3">
    <source>
        <dbReference type="ARBA" id="ARBA00017473"/>
    </source>
</evidence>
<keyword evidence="6 10" id="KW-0418">Kinase</keyword>
<dbReference type="HAMAP" id="MF_00061">
    <property type="entry name" value="IspE"/>
    <property type="match status" value="1"/>
</dbReference>
<feature type="active site" evidence="10">
    <location>
        <position position="137"/>
    </location>
</feature>